<gene>
    <name evidence="15" type="ORF">BGZ97_003353</name>
</gene>
<evidence type="ECO:0000259" key="14">
    <source>
        <dbReference type="Pfam" id="PF02463"/>
    </source>
</evidence>
<dbReference type="AlphaFoldDB" id="A0A9P6UTL3"/>
<comment type="similarity">
    <text evidence="3">Belongs to the NAD kinase family.</text>
</comment>
<reference evidence="15" key="1">
    <citation type="journal article" date="2020" name="Fungal Divers.">
        <title>Resolving the Mortierellaceae phylogeny through synthesis of multi-gene phylogenetics and phylogenomics.</title>
        <authorList>
            <person name="Vandepol N."/>
            <person name="Liber J."/>
            <person name="Desiro A."/>
            <person name="Na H."/>
            <person name="Kennedy M."/>
            <person name="Barry K."/>
            <person name="Grigoriev I.V."/>
            <person name="Miller A.N."/>
            <person name="O'Donnell K."/>
            <person name="Stajich J.E."/>
            <person name="Bonito G."/>
        </authorList>
    </citation>
    <scope>NUCLEOTIDE SEQUENCE</scope>
    <source>
        <strain evidence="15">NVP60</strain>
    </source>
</reference>
<dbReference type="HAMAP" id="MF_00361">
    <property type="entry name" value="NAD_kinase"/>
    <property type="match status" value="1"/>
</dbReference>
<dbReference type="Gene3D" id="3.40.50.300">
    <property type="entry name" value="P-loop containing nucleotide triphosphate hydrolases"/>
    <property type="match status" value="2"/>
</dbReference>
<dbReference type="OrthoDB" id="24581at2759"/>
<evidence type="ECO:0000256" key="1">
    <source>
        <dbReference type="ARBA" id="ARBA00003618"/>
    </source>
</evidence>
<keyword evidence="16" id="KW-1185">Reference proteome</keyword>
<evidence type="ECO:0000313" key="16">
    <source>
        <dbReference type="Proteomes" id="UP000823405"/>
    </source>
</evidence>
<proteinExistence type="inferred from homology"/>
<keyword evidence="9" id="KW-0067">ATP-binding</keyword>
<keyword evidence="8" id="KW-0418">Kinase</keyword>
<organism evidence="15 16">
    <name type="scientific">Linnemannia gamsii</name>
    <dbReference type="NCBI Taxonomy" id="64522"/>
    <lineage>
        <taxon>Eukaryota</taxon>
        <taxon>Fungi</taxon>
        <taxon>Fungi incertae sedis</taxon>
        <taxon>Mucoromycota</taxon>
        <taxon>Mortierellomycotina</taxon>
        <taxon>Mortierellomycetes</taxon>
        <taxon>Mortierellales</taxon>
        <taxon>Mortierellaceae</taxon>
        <taxon>Linnemannia</taxon>
    </lineage>
</organism>
<evidence type="ECO:0000256" key="9">
    <source>
        <dbReference type="ARBA" id="ARBA00022840"/>
    </source>
</evidence>
<dbReference type="Proteomes" id="UP000823405">
    <property type="component" value="Unassembled WGS sequence"/>
</dbReference>
<dbReference type="GO" id="GO:0006310">
    <property type="term" value="P:DNA recombination"/>
    <property type="evidence" value="ECO:0007669"/>
    <property type="project" value="InterPro"/>
</dbReference>
<sequence>MQNNAPFKTIALIGRTDALRIGELLAILANRIQQDGFEIVFEANTAQVIDLAAYGLSNCPILTLAEIGGRADVAIVLGGDGTMLAISRQLAPYGTPLIGINHGRLGFITDISISEMQQAVPAMLAGSFEREERALLEARIMRAGAPIYHALAFNDVVVNRSGFSGMVELRVQVNGCFMYEQRSDGLIVATPTGSTAYALSSQGPILHPQLGGIVLVPIAPHALSNRPIVLPDDSEIAIQITSGRDVNVNFDMQSFTALELEDTIEVRRSNHTVPFLHPLNYSYYATLRKKLHWSEPPSTLELEFEPGFTVFSGETGAGKSILIDALALTLGARADATIVRAGQARAEITAEFTLSDHARHWLAEQALDDSEHDSVLLRRLIDASGRSRAFINGTPATLAQLREIGEMLVDLHGQHAHQLLMRPQAQRSLFDLHAGLAPLANETAQAWRSWRDAMNATQTADDANREMQLEREQLIWQLDEFDQLAPQPGEWEAVNAEHRRLTHAASLIQSVQNALEILSESDQAMLPQLGALIAQLRAQAQIDDQLADALAALEPAEIQISEAVHTLNHYAQRLELDPGRLSQTETRLNALHSSARKFRVSPEALPAEHAARQARLAALDAATDAERLHAGETCARAHYEKLAQQLSKARAQAAQTLSAAVTASMQDLSMAGGRFEVALVPLTQTAPETTYPLGSAHGFEHIEFRVSSHAGVPLRPLAKVASGGELARISLALSVITSTANPTPTLIFDEVDSGIGGAVAEVVGRLLHQLGQQRQVLCVTHLPQVAARGDAHLRVSKQASSAQQVVSLVTSLDQHSRVEEIARMLGGIEITATTRQHAQEMLAV</sequence>
<name>A0A9P6UTL3_9FUNG</name>
<dbReference type="InterPro" id="IPR027417">
    <property type="entry name" value="P-loop_NTPase"/>
</dbReference>
<evidence type="ECO:0000256" key="10">
    <source>
        <dbReference type="ARBA" id="ARBA00022857"/>
    </source>
</evidence>
<dbReference type="InterPro" id="IPR016064">
    <property type="entry name" value="NAD/diacylglycerol_kinase_sf"/>
</dbReference>
<dbReference type="PANTHER" id="PTHR11059:SF0">
    <property type="entry name" value="DNA REPAIR PROTEIN RECN"/>
    <property type="match status" value="1"/>
</dbReference>
<dbReference type="InterPro" id="IPR002504">
    <property type="entry name" value="NADK"/>
</dbReference>
<keyword evidence="10" id="KW-0521">NADP</keyword>
<dbReference type="InterPro" id="IPR017437">
    <property type="entry name" value="ATP-NAD_kinase_PpnK-typ_C"/>
</dbReference>
<evidence type="ECO:0000256" key="12">
    <source>
        <dbReference type="ARBA" id="ARBA00023204"/>
    </source>
</evidence>
<dbReference type="SUPFAM" id="SSF111331">
    <property type="entry name" value="NAD kinase/diacylglycerol kinase-like"/>
    <property type="match status" value="1"/>
</dbReference>
<dbReference type="GO" id="GO:0003951">
    <property type="term" value="F:NAD+ kinase activity"/>
    <property type="evidence" value="ECO:0007669"/>
    <property type="project" value="InterPro"/>
</dbReference>
<evidence type="ECO:0000256" key="8">
    <source>
        <dbReference type="ARBA" id="ARBA00022777"/>
    </source>
</evidence>
<evidence type="ECO:0000256" key="11">
    <source>
        <dbReference type="ARBA" id="ARBA00023027"/>
    </source>
</evidence>
<comment type="caution">
    <text evidence="15">The sequence shown here is derived from an EMBL/GenBank/DDBJ whole genome shotgun (WGS) entry which is preliminary data.</text>
</comment>
<dbReference type="EMBL" id="JAAAIN010000179">
    <property type="protein sequence ID" value="KAG0318721.1"/>
    <property type="molecule type" value="Genomic_DNA"/>
</dbReference>
<dbReference type="Pfam" id="PF02463">
    <property type="entry name" value="SMC_N"/>
    <property type="match status" value="1"/>
</dbReference>
<evidence type="ECO:0000256" key="6">
    <source>
        <dbReference type="ARBA" id="ARBA00022741"/>
    </source>
</evidence>
<dbReference type="NCBIfam" id="TIGR00634">
    <property type="entry name" value="recN"/>
    <property type="match status" value="1"/>
</dbReference>
<protein>
    <recommendedName>
        <fullName evidence="4">DNA repair protein RecN</fullName>
    </recommendedName>
    <alternativeName>
        <fullName evidence="13">Recombination protein N</fullName>
    </alternativeName>
</protein>
<comment type="similarity">
    <text evidence="2">Belongs to the RecN family.</text>
</comment>
<dbReference type="FunFam" id="3.40.50.300:FF:000319">
    <property type="entry name" value="DNA repair protein RecN"/>
    <property type="match status" value="1"/>
</dbReference>
<evidence type="ECO:0000256" key="4">
    <source>
        <dbReference type="ARBA" id="ARBA00021315"/>
    </source>
</evidence>
<keyword evidence="12" id="KW-0234">DNA repair</keyword>
<keyword evidence="7" id="KW-0227">DNA damage</keyword>
<keyword evidence="5" id="KW-0808">Transferase</keyword>
<dbReference type="GO" id="GO:0005524">
    <property type="term" value="F:ATP binding"/>
    <property type="evidence" value="ECO:0007669"/>
    <property type="project" value="UniProtKB-KW"/>
</dbReference>
<dbReference type="PANTHER" id="PTHR11059">
    <property type="entry name" value="DNA REPAIR PROTEIN RECN"/>
    <property type="match status" value="1"/>
</dbReference>
<evidence type="ECO:0000256" key="3">
    <source>
        <dbReference type="ARBA" id="ARBA00010995"/>
    </source>
</evidence>
<dbReference type="GO" id="GO:0006741">
    <property type="term" value="P:NADP+ biosynthetic process"/>
    <property type="evidence" value="ECO:0007669"/>
    <property type="project" value="InterPro"/>
</dbReference>
<dbReference type="Pfam" id="PF20143">
    <property type="entry name" value="NAD_kinase_C"/>
    <property type="match status" value="1"/>
</dbReference>
<dbReference type="Gene3D" id="2.60.200.30">
    <property type="entry name" value="Probable inorganic polyphosphate/atp-NAD kinase, domain 2"/>
    <property type="match status" value="1"/>
</dbReference>
<comment type="function">
    <text evidence="1">May be involved in recombinational repair of damaged DNA.</text>
</comment>
<dbReference type="GO" id="GO:0019674">
    <property type="term" value="P:NAD+ metabolic process"/>
    <property type="evidence" value="ECO:0007669"/>
    <property type="project" value="InterPro"/>
</dbReference>
<dbReference type="NCBIfam" id="NF002561">
    <property type="entry name" value="PRK02155.1"/>
    <property type="match status" value="1"/>
</dbReference>
<keyword evidence="11" id="KW-0520">NAD</keyword>
<accession>A0A9P6UTL3</accession>
<dbReference type="SUPFAM" id="SSF52540">
    <property type="entry name" value="P-loop containing nucleoside triphosphate hydrolases"/>
    <property type="match status" value="1"/>
</dbReference>
<dbReference type="Gene3D" id="3.40.50.10330">
    <property type="entry name" value="Probable inorganic polyphosphate/atp-NAD kinase, domain 1"/>
    <property type="match status" value="1"/>
</dbReference>
<dbReference type="FunFam" id="3.40.50.300:FF:000356">
    <property type="entry name" value="DNA repair protein RecN"/>
    <property type="match status" value="1"/>
</dbReference>
<keyword evidence="6" id="KW-0547">Nucleotide-binding</keyword>
<dbReference type="Pfam" id="PF01513">
    <property type="entry name" value="NAD_kinase"/>
    <property type="match status" value="1"/>
</dbReference>
<evidence type="ECO:0000256" key="7">
    <source>
        <dbReference type="ARBA" id="ARBA00022763"/>
    </source>
</evidence>
<feature type="domain" description="RecF/RecN/SMC N-terminal" evidence="14">
    <location>
        <begin position="299"/>
        <end position="800"/>
    </location>
</feature>
<dbReference type="InterPro" id="IPR003395">
    <property type="entry name" value="RecF/RecN/SMC_N"/>
</dbReference>
<evidence type="ECO:0000256" key="2">
    <source>
        <dbReference type="ARBA" id="ARBA00009441"/>
    </source>
</evidence>
<dbReference type="InterPro" id="IPR017438">
    <property type="entry name" value="ATP-NAD_kinase_N"/>
</dbReference>
<dbReference type="InterPro" id="IPR004604">
    <property type="entry name" value="DNA_recomb/repair_RecN"/>
</dbReference>
<evidence type="ECO:0000256" key="13">
    <source>
        <dbReference type="ARBA" id="ARBA00033408"/>
    </source>
</evidence>
<evidence type="ECO:0000256" key="5">
    <source>
        <dbReference type="ARBA" id="ARBA00022679"/>
    </source>
</evidence>
<evidence type="ECO:0000313" key="15">
    <source>
        <dbReference type="EMBL" id="KAG0318721.1"/>
    </source>
</evidence>
<dbReference type="GO" id="GO:0006281">
    <property type="term" value="P:DNA repair"/>
    <property type="evidence" value="ECO:0007669"/>
    <property type="project" value="UniProtKB-KW"/>
</dbReference>
<dbReference type="NCBIfam" id="NF008121">
    <property type="entry name" value="PRK10869.1"/>
    <property type="match status" value="1"/>
</dbReference>
<dbReference type="CDD" id="cd03241">
    <property type="entry name" value="ABC_RecN"/>
    <property type="match status" value="2"/>
</dbReference>